<evidence type="ECO:0000313" key="3">
    <source>
        <dbReference type="Proteomes" id="UP000299102"/>
    </source>
</evidence>
<feature type="region of interest" description="Disordered" evidence="1">
    <location>
        <begin position="16"/>
        <end position="92"/>
    </location>
</feature>
<evidence type="ECO:0000313" key="2">
    <source>
        <dbReference type="EMBL" id="GBP77281.1"/>
    </source>
</evidence>
<feature type="compositionally biased region" description="Polar residues" evidence="1">
    <location>
        <begin position="41"/>
        <end position="53"/>
    </location>
</feature>
<gene>
    <name evidence="2" type="ORF">EVAR_50732_1</name>
</gene>
<evidence type="ECO:0000256" key="1">
    <source>
        <dbReference type="SAM" id="MobiDB-lite"/>
    </source>
</evidence>
<proteinExistence type="predicted"/>
<keyword evidence="3" id="KW-1185">Reference proteome</keyword>
<dbReference type="Proteomes" id="UP000299102">
    <property type="component" value="Unassembled WGS sequence"/>
</dbReference>
<protein>
    <submittedName>
        <fullName evidence="2">Uncharacterized protein</fullName>
    </submittedName>
</protein>
<dbReference type="AlphaFoldDB" id="A0A4C1YLH1"/>
<sequence>MNISNFYCGKFISTTNSEGAEQSSIPERLTPPSAALGRLPSSVSKSTSQTTCERATPMTCDGVATGEVHEPNESIQSEELSAHTPRLRLEAL</sequence>
<feature type="compositionally biased region" description="Polar residues" evidence="1">
    <location>
        <begin position="16"/>
        <end position="25"/>
    </location>
</feature>
<dbReference type="EMBL" id="BGZK01001324">
    <property type="protein sequence ID" value="GBP77281.1"/>
    <property type="molecule type" value="Genomic_DNA"/>
</dbReference>
<organism evidence="2 3">
    <name type="scientific">Eumeta variegata</name>
    <name type="common">Bagworm moth</name>
    <name type="synonym">Eumeta japonica</name>
    <dbReference type="NCBI Taxonomy" id="151549"/>
    <lineage>
        <taxon>Eukaryota</taxon>
        <taxon>Metazoa</taxon>
        <taxon>Ecdysozoa</taxon>
        <taxon>Arthropoda</taxon>
        <taxon>Hexapoda</taxon>
        <taxon>Insecta</taxon>
        <taxon>Pterygota</taxon>
        <taxon>Neoptera</taxon>
        <taxon>Endopterygota</taxon>
        <taxon>Lepidoptera</taxon>
        <taxon>Glossata</taxon>
        <taxon>Ditrysia</taxon>
        <taxon>Tineoidea</taxon>
        <taxon>Psychidae</taxon>
        <taxon>Oiketicinae</taxon>
        <taxon>Eumeta</taxon>
    </lineage>
</organism>
<reference evidence="2 3" key="1">
    <citation type="journal article" date="2019" name="Commun. Biol.">
        <title>The bagworm genome reveals a unique fibroin gene that provides high tensile strength.</title>
        <authorList>
            <person name="Kono N."/>
            <person name="Nakamura H."/>
            <person name="Ohtoshi R."/>
            <person name="Tomita M."/>
            <person name="Numata K."/>
            <person name="Arakawa K."/>
        </authorList>
    </citation>
    <scope>NUCLEOTIDE SEQUENCE [LARGE SCALE GENOMIC DNA]</scope>
</reference>
<name>A0A4C1YLH1_EUMVA</name>
<comment type="caution">
    <text evidence="2">The sequence shown here is derived from an EMBL/GenBank/DDBJ whole genome shotgun (WGS) entry which is preliminary data.</text>
</comment>
<accession>A0A4C1YLH1</accession>